<keyword evidence="4" id="KW-1185">Reference proteome</keyword>
<evidence type="ECO:0000313" key="3">
    <source>
        <dbReference type="EMBL" id="KAK8883661.1"/>
    </source>
</evidence>
<dbReference type="Gene3D" id="3.40.50.300">
    <property type="entry name" value="P-loop containing nucleotide triphosphate hydrolases"/>
    <property type="match status" value="1"/>
</dbReference>
<evidence type="ECO:0000313" key="4">
    <source>
        <dbReference type="Proteomes" id="UP001470230"/>
    </source>
</evidence>
<protein>
    <recommendedName>
        <fullName evidence="5">ADP-ribosylation factor</fullName>
    </recommendedName>
</protein>
<keyword evidence="2" id="KW-0342">GTP-binding</keyword>
<dbReference type="InterPro" id="IPR024156">
    <property type="entry name" value="Small_GTPase_ARF"/>
</dbReference>
<dbReference type="PROSITE" id="PS51417">
    <property type="entry name" value="ARF"/>
    <property type="match status" value="1"/>
</dbReference>
<evidence type="ECO:0000256" key="1">
    <source>
        <dbReference type="ARBA" id="ARBA00022741"/>
    </source>
</evidence>
<evidence type="ECO:0008006" key="5">
    <source>
        <dbReference type="Google" id="ProtNLM"/>
    </source>
</evidence>
<dbReference type="EMBL" id="JAPFFF010000008">
    <property type="protein sequence ID" value="KAK8883661.1"/>
    <property type="molecule type" value="Genomic_DNA"/>
</dbReference>
<dbReference type="InterPro" id="IPR006689">
    <property type="entry name" value="Small_GTPase_ARF/SAR"/>
</dbReference>
<dbReference type="InterPro" id="IPR027417">
    <property type="entry name" value="P-loop_NTPase"/>
</dbReference>
<keyword evidence="1" id="KW-0547">Nucleotide-binding</keyword>
<dbReference type="SUPFAM" id="SSF52540">
    <property type="entry name" value="P-loop containing nucleoside triphosphate hydrolases"/>
    <property type="match status" value="1"/>
</dbReference>
<name>A0ABR2JXR6_9EUKA</name>
<dbReference type="PANTHER" id="PTHR11711">
    <property type="entry name" value="ADP RIBOSYLATION FACTOR-RELATED"/>
    <property type="match status" value="1"/>
</dbReference>
<dbReference type="Proteomes" id="UP001470230">
    <property type="component" value="Unassembled WGS sequence"/>
</dbReference>
<dbReference type="SMART" id="SM00177">
    <property type="entry name" value="ARF"/>
    <property type="match status" value="1"/>
</dbReference>
<dbReference type="Pfam" id="PF00025">
    <property type="entry name" value="Arf"/>
    <property type="match status" value="1"/>
</dbReference>
<comment type="caution">
    <text evidence="3">The sequence shown here is derived from an EMBL/GenBank/DDBJ whole genome shotgun (WGS) entry which is preliminary data.</text>
</comment>
<sequence length="174" mass="20266">MDLYLSDIKAKWFGPNRPRCLMLGLKGAGKLQILLKLKLGMYYPSIPEIDFDMHYYTICAFHIGDEYNDNPIWRRYYNNTQFLIFVVDSADMSNIDEACAELHKILEEEKLKDAALLVFANNQDLPNALTANELRDRIGLDSMSNRLWHVQEMNGITGEGLYEGFDWIREHIKK</sequence>
<evidence type="ECO:0000256" key="2">
    <source>
        <dbReference type="ARBA" id="ARBA00023134"/>
    </source>
</evidence>
<gene>
    <name evidence="3" type="ORF">M9Y10_042758</name>
</gene>
<proteinExistence type="predicted"/>
<accession>A0ABR2JXR6</accession>
<dbReference type="SMART" id="SM00178">
    <property type="entry name" value="SAR"/>
    <property type="match status" value="1"/>
</dbReference>
<organism evidence="3 4">
    <name type="scientific">Tritrichomonas musculus</name>
    <dbReference type="NCBI Taxonomy" id="1915356"/>
    <lineage>
        <taxon>Eukaryota</taxon>
        <taxon>Metamonada</taxon>
        <taxon>Parabasalia</taxon>
        <taxon>Tritrichomonadida</taxon>
        <taxon>Tritrichomonadidae</taxon>
        <taxon>Tritrichomonas</taxon>
    </lineage>
</organism>
<reference evidence="3 4" key="1">
    <citation type="submission" date="2024-04" db="EMBL/GenBank/DDBJ databases">
        <title>Tritrichomonas musculus Genome.</title>
        <authorList>
            <person name="Alves-Ferreira E."/>
            <person name="Grigg M."/>
            <person name="Lorenzi H."/>
            <person name="Galac M."/>
        </authorList>
    </citation>
    <scope>NUCLEOTIDE SEQUENCE [LARGE SCALE GENOMIC DNA]</scope>
    <source>
        <strain evidence="3 4">EAF2021</strain>
    </source>
</reference>